<dbReference type="Gene3D" id="2.40.50.140">
    <property type="entry name" value="Nucleic acid-binding proteins"/>
    <property type="match status" value="1"/>
</dbReference>
<protein>
    <recommendedName>
        <fullName evidence="1">Replication protein A 70 kDa DNA-binding subunit B/D first OB fold domain-containing protein</fullName>
    </recommendedName>
</protein>
<dbReference type="Proteomes" id="UP000886595">
    <property type="component" value="Unassembled WGS sequence"/>
</dbReference>
<sequence>MMTNAILNPVKTLKPYKTKWRSQVKLLHSWRQNTSFGGETLQMVLTDERGEKIHATCKRNHIQSVQRKLPSGNGVFSQRYRFPSIRPISPTTHPYKMTISDETVITNSDII</sequence>
<dbReference type="CDD" id="cd04480">
    <property type="entry name" value="RPA1_DBD_A_like"/>
    <property type="match status" value="1"/>
</dbReference>
<comment type="caution">
    <text evidence="2">The sequence shown here is derived from an EMBL/GenBank/DDBJ whole genome shotgun (WGS) entry which is preliminary data.</text>
</comment>
<accession>A0A8X7UFT5</accession>
<dbReference type="EMBL" id="JAAMPC010000012">
    <property type="protein sequence ID" value="KAG2274416.1"/>
    <property type="molecule type" value="Genomic_DNA"/>
</dbReference>
<dbReference type="InterPro" id="IPR012340">
    <property type="entry name" value="NA-bd_OB-fold"/>
</dbReference>
<reference evidence="2 3" key="1">
    <citation type="submission" date="2020-02" db="EMBL/GenBank/DDBJ databases">
        <authorList>
            <person name="Ma Q."/>
            <person name="Huang Y."/>
            <person name="Song X."/>
            <person name="Pei D."/>
        </authorList>
    </citation>
    <scope>NUCLEOTIDE SEQUENCE [LARGE SCALE GENOMIC DNA]</scope>
    <source>
        <strain evidence="2">Sxm20200214</strain>
        <tissue evidence="2">Leaf</tissue>
    </source>
</reference>
<proteinExistence type="predicted"/>
<dbReference type="InterPro" id="IPR003871">
    <property type="entry name" value="RFA1B/D_OB_1st"/>
</dbReference>
<evidence type="ECO:0000259" key="1">
    <source>
        <dbReference type="Pfam" id="PF02721"/>
    </source>
</evidence>
<dbReference type="AlphaFoldDB" id="A0A8X7UFT5"/>
<evidence type="ECO:0000313" key="3">
    <source>
        <dbReference type="Proteomes" id="UP000886595"/>
    </source>
</evidence>
<name>A0A8X7UFT5_BRACI</name>
<gene>
    <name evidence="2" type="ORF">Bca52824_056971</name>
</gene>
<dbReference type="Pfam" id="PF02721">
    <property type="entry name" value="DUF223"/>
    <property type="match status" value="1"/>
</dbReference>
<evidence type="ECO:0000313" key="2">
    <source>
        <dbReference type="EMBL" id="KAG2274416.1"/>
    </source>
</evidence>
<feature type="domain" description="Replication protein A 70 kDa DNA-binding subunit B/D first OB fold" evidence="1">
    <location>
        <begin position="8"/>
        <end position="107"/>
    </location>
</feature>
<dbReference type="OrthoDB" id="10434506at2759"/>
<organism evidence="2 3">
    <name type="scientific">Brassica carinata</name>
    <name type="common">Ethiopian mustard</name>
    <name type="synonym">Abyssinian cabbage</name>
    <dbReference type="NCBI Taxonomy" id="52824"/>
    <lineage>
        <taxon>Eukaryota</taxon>
        <taxon>Viridiplantae</taxon>
        <taxon>Streptophyta</taxon>
        <taxon>Embryophyta</taxon>
        <taxon>Tracheophyta</taxon>
        <taxon>Spermatophyta</taxon>
        <taxon>Magnoliopsida</taxon>
        <taxon>eudicotyledons</taxon>
        <taxon>Gunneridae</taxon>
        <taxon>Pentapetalae</taxon>
        <taxon>rosids</taxon>
        <taxon>malvids</taxon>
        <taxon>Brassicales</taxon>
        <taxon>Brassicaceae</taxon>
        <taxon>Brassiceae</taxon>
        <taxon>Brassica</taxon>
    </lineage>
</organism>
<dbReference type="SUPFAM" id="SSF50249">
    <property type="entry name" value="Nucleic acid-binding proteins"/>
    <property type="match status" value="1"/>
</dbReference>
<keyword evidence="3" id="KW-1185">Reference proteome</keyword>